<protein>
    <recommendedName>
        <fullName evidence="4">Oxidation resistance protein 1</fullName>
    </recommendedName>
</protein>
<reference evidence="7 8" key="1">
    <citation type="submission" date="2019-09" db="EMBL/GenBank/DDBJ databases">
        <authorList>
            <person name="Brejova B."/>
        </authorList>
    </citation>
    <scope>NUCLEOTIDE SEQUENCE [LARGE SCALE GENOMIC DNA]</scope>
</reference>
<evidence type="ECO:0000313" key="7">
    <source>
        <dbReference type="EMBL" id="VVT43796.1"/>
    </source>
</evidence>
<evidence type="ECO:0000256" key="1">
    <source>
        <dbReference type="ARBA" id="ARBA00004173"/>
    </source>
</evidence>
<comment type="similarity">
    <text evidence="2">Belongs to the OXR1 family.</text>
</comment>
<evidence type="ECO:0000259" key="6">
    <source>
        <dbReference type="PROSITE" id="PS51886"/>
    </source>
</evidence>
<dbReference type="PANTHER" id="PTHR23354">
    <property type="entry name" value="NUCLEOLAR PROTEIN 7/ESTROGEN RECEPTOR COACTIVATOR-RELATED"/>
    <property type="match status" value="1"/>
</dbReference>
<dbReference type="OrthoDB" id="26679at2759"/>
<dbReference type="PROSITE" id="PS51886">
    <property type="entry name" value="TLDC"/>
    <property type="match status" value="1"/>
</dbReference>
<dbReference type="Pfam" id="PF07534">
    <property type="entry name" value="TLD"/>
    <property type="match status" value="1"/>
</dbReference>
<sequence>MVDRREKSQSPGFRSDNKTTEERPRSSFTSLGLAAAFMGQLRRLSGQHNSPSMGSGSGNSSLNSSRRPSHEHAVLDPPPLSPLELVGYSPRTKTRLLTPELAEEIRALVPARHQLYDTWTLVYSLEQHGASLATLYSNNAPPPTYGGSEELTRHRHGLVLVIKDRGHRLFGAYVNEHFHTIAVTGSRRYYGNGDCFLWTTNLTKERVLGDSNALESSEGTHEQLQFKAFPYTGVNDFVIYCTPQFLSMGGGDGHYGLWIDDNLEHGVSNPSLTFGNEPLSGSNSTFDIVGVEVWRIG</sequence>
<evidence type="ECO:0000256" key="4">
    <source>
        <dbReference type="ARBA" id="ARBA00040604"/>
    </source>
</evidence>
<feature type="compositionally biased region" description="Basic and acidic residues" evidence="5">
    <location>
        <begin position="15"/>
        <end position="25"/>
    </location>
</feature>
<feature type="domain" description="TLDc" evidence="6">
    <location>
        <begin position="95"/>
        <end position="297"/>
    </location>
</feature>
<keyword evidence="3" id="KW-0496">Mitochondrion</keyword>
<dbReference type="RefSeq" id="XP_031850765.1">
    <property type="nucleotide sequence ID" value="XM_031994874.1"/>
</dbReference>
<feature type="compositionally biased region" description="Low complexity" evidence="5">
    <location>
        <begin position="49"/>
        <end position="66"/>
    </location>
</feature>
<dbReference type="AlphaFoldDB" id="A0A5E8AXV9"/>
<dbReference type="InterPro" id="IPR006571">
    <property type="entry name" value="TLDc_dom"/>
</dbReference>
<feature type="region of interest" description="Disordered" evidence="5">
    <location>
        <begin position="1"/>
        <end position="29"/>
    </location>
</feature>
<dbReference type="GO" id="GO:0005634">
    <property type="term" value="C:nucleus"/>
    <property type="evidence" value="ECO:0007669"/>
    <property type="project" value="TreeGrafter"/>
</dbReference>
<evidence type="ECO:0000256" key="2">
    <source>
        <dbReference type="ARBA" id="ARBA00009540"/>
    </source>
</evidence>
<dbReference type="EMBL" id="CABVLU010000001">
    <property type="protein sequence ID" value="VVT43796.1"/>
    <property type="molecule type" value="Genomic_DNA"/>
</dbReference>
<dbReference type="PANTHER" id="PTHR23354:SF62">
    <property type="entry name" value="MUSTARD, ISOFORM V"/>
    <property type="match status" value="1"/>
</dbReference>
<evidence type="ECO:0000313" key="8">
    <source>
        <dbReference type="Proteomes" id="UP000398389"/>
    </source>
</evidence>
<feature type="region of interest" description="Disordered" evidence="5">
    <location>
        <begin position="45"/>
        <end position="86"/>
    </location>
</feature>
<comment type="subcellular location">
    <subcellularLocation>
        <location evidence="1">Mitochondrion</location>
    </subcellularLocation>
</comment>
<evidence type="ECO:0000256" key="3">
    <source>
        <dbReference type="ARBA" id="ARBA00023128"/>
    </source>
</evidence>
<dbReference type="Proteomes" id="UP000398389">
    <property type="component" value="Unassembled WGS sequence"/>
</dbReference>
<name>A0A5E8AXV9_9ASCO</name>
<dbReference type="GO" id="GO:0006979">
    <property type="term" value="P:response to oxidative stress"/>
    <property type="evidence" value="ECO:0007669"/>
    <property type="project" value="TreeGrafter"/>
</dbReference>
<keyword evidence="8" id="KW-1185">Reference proteome</keyword>
<proteinExistence type="inferred from homology"/>
<dbReference type="SMART" id="SM00584">
    <property type="entry name" value="TLDc"/>
    <property type="match status" value="1"/>
</dbReference>
<evidence type="ECO:0000256" key="5">
    <source>
        <dbReference type="SAM" id="MobiDB-lite"/>
    </source>
</evidence>
<dbReference type="GO" id="GO:0005739">
    <property type="term" value="C:mitochondrion"/>
    <property type="evidence" value="ECO:0007669"/>
    <property type="project" value="UniProtKB-SubCell"/>
</dbReference>
<organism evidence="7 8">
    <name type="scientific">Magnusiomyces paraingens</name>
    <dbReference type="NCBI Taxonomy" id="2606893"/>
    <lineage>
        <taxon>Eukaryota</taxon>
        <taxon>Fungi</taxon>
        <taxon>Dikarya</taxon>
        <taxon>Ascomycota</taxon>
        <taxon>Saccharomycotina</taxon>
        <taxon>Dipodascomycetes</taxon>
        <taxon>Dipodascales</taxon>
        <taxon>Dipodascaceae</taxon>
        <taxon>Magnusiomyces</taxon>
    </lineage>
</organism>
<accession>A0A5E8AXV9</accession>
<gene>
    <name evidence="7" type="ORF">SAPINGB_P000150</name>
</gene>
<dbReference type="GeneID" id="43578974"/>